<comment type="similarity">
    <text evidence="1">Belongs to the iron/ascorbate-dependent oxidoreductase family.</text>
</comment>
<dbReference type="Gene3D" id="2.60.120.330">
    <property type="entry name" value="B-lactam Antibiotic, Isopenicillin N Synthase, Chain"/>
    <property type="match status" value="1"/>
</dbReference>
<organism evidence="3 4">
    <name type="scientific">bacterium (Candidatus Blackallbacteria) CG17_big_fil_post_rev_8_21_14_2_50_48_46</name>
    <dbReference type="NCBI Taxonomy" id="2014261"/>
    <lineage>
        <taxon>Bacteria</taxon>
        <taxon>Candidatus Blackallbacteria</taxon>
    </lineage>
</organism>
<dbReference type="InterPro" id="IPR027443">
    <property type="entry name" value="IPNS-like_sf"/>
</dbReference>
<dbReference type="GO" id="GO:0016491">
    <property type="term" value="F:oxidoreductase activity"/>
    <property type="evidence" value="ECO:0007669"/>
    <property type="project" value="UniProtKB-KW"/>
</dbReference>
<proteinExistence type="inferred from homology"/>
<keyword evidence="1" id="KW-0560">Oxidoreductase</keyword>
<dbReference type="GO" id="GO:0046872">
    <property type="term" value="F:metal ion binding"/>
    <property type="evidence" value="ECO:0007669"/>
    <property type="project" value="UniProtKB-KW"/>
</dbReference>
<dbReference type="PANTHER" id="PTHR47990">
    <property type="entry name" value="2-OXOGLUTARATE (2OG) AND FE(II)-DEPENDENT OXYGENASE SUPERFAMILY PROTEIN-RELATED"/>
    <property type="match status" value="1"/>
</dbReference>
<evidence type="ECO:0000256" key="1">
    <source>
        <dbReference type="RuleBase" id="RU003682"/>
    </source>
</evidence>
<evidence type="ECO:0000313" key="3">
    <source>
        <dbReference type="EMBL" id="PIW15892.1"/>
    </source>
</evidence>
<dbReference type="InterPro" id="IPR026992">
    <property type="entry name" value="DIOX_N"/>
</dbReference>
<gene>
    <name evidence="3" type="ORF">COW36_15595</name>
</gene>
<dbReference type="Pfam" id="PF14226">
    <property type="entry name" value="DIOX_N"/>
    <property type="match status" value="1"/>
</dbReference>
<comment type="caution">
    <text evidence="3">The sequence shown here is derived from an EMBL/GenBank/DDBJ whole genome shotgun (WGS) entry which is preliminary data.</text>
</comment>
<name>A0A2M7G291_9BACT</name>
<dbReference type="Pfam" id="PF03171">
    <property type="entry name" value="2OG-FeII_Oxy"/>
    <property type="match status" value="1"/>
</dbReference>
<dbReference type="EMBL" id="PFFQ01000042">
    <property type="protein sequence ID" value="PIW15892.1"/>
    <property type="molecule type" value="Genomic_DNA"/>
</dbReference>
<dbReference type="AlphaFoldDB" id="A0A2M7G291"/>
<reference evidence="3 4" key="1">
    <citation type="submission" date="2017-09" db="EMBL/GenBank/DDBJ databases">
        <title>Depth-based differentiation of microbial function through sediment-hosted aquifers and enrichment of novel symbionts in the deep terrestrial subsurface.</title>
        <authorList>
            <person name="Probst A.J."/>
            <person name="Ladd B."/>
            <person name="Jarett J.K."/>
            <person name="Geller-Mcgrath D.E."/>
            <person name="Sieber C.M."/>
            <person name="Emerson J.B."/>
            <person name="Anantharaman K."/>
            <person name="Thomas B.C."/>
            <person name="Malmstrom R."/>
            <person name="Stieglmeier M."/>
            <person name="Klingl A."/>
            <person name="Woyke T."/>
            <person name="Ryan C.M."/>
            <person name="Banfield J.F."/>
        </authorList>
    </citation>
    <scope>NUCLEOTIDE SEQUENCE [LARGE SCALE GENOMIC DNA]</scope>
    <source>
        <strain evidence="3">CG17_big_fil_post_rev_8_21_14_2_50_48_46</strain>
    </source>
</reference>
<sequence length="277" mass="31406">MEVLRVDYKAPDAAAQFAYSLRETGFGVLYHHPIDQLLIDEVYEEWKDFFASEKKYHYLFNRETQDGYFPPSVSEKAVGFEKKDLKEFFQYYTWGKFPAEMSDATKKLQRQLSALAQTLLAWIEDYLPGEIQTTLSMPLKEMISSSEQTQLRILHYPPLEGEPSGAVRAAAHGDINLLTVLVGATTNGLQVQDAEGVWHDVPSDRDSIAVNIGDMLEMATHGYYKSTLHRVINPVGAENTSRLSMPLFLHPRPEVFLTETCRAGDFLRQRLLAIGVL</sequence>
<dbReference type="InterPro" id="IPR005123">
    <property type="entry name" value="Oxoglu/Fe-dep_dioxygenase_dom"/>
</dbReference>
<dbReference type="SUPFAM" id="SSF51197">
    <property type="entry name" value="Clavaminate synthase-like"/>
    <property type="match status" value="1"/>
</dbReference>
<accession>A0A2M7G291</accession>
<dbReference type="InterPro" id="IPR044861">
    <property type="entry name" value="IPNS-like_FE2OG_OXY"/>
</dbReference>
<feature type="domain" description="Fe2OG dioxygenase" evidence="2">
    <location>
        <begin position="145"/>
        <end position="251"/>
    </location>
</feature>
<keyword evidence="1" id="KW-0408">Iron</keyword>
<dbReference type="PROSITE" id="PS51471">
    <property type="entry name" value="FE2OG_OXY"/>
    <property type="match status" value="1"/>
</dbReference>
<keyword evidence="1" id="KW-0479">Metal-binding</keyword>
<evidence type="ECO:0000313" key="4">
    <source>
        <dbReference type="Proteomes" id="UP000231019"/>
    </source>
</evidence>
<dbReference type="Proteomes" id="UP000231019">
    <property type="component" value="Unassembled WGS sequence"/>
</dbReference>
<evidence type="ECO:0000259" key="2">
    <source>
        <dbReference type="PROSITE" id="PS51471"/>
    </source>
</evidence>
<dbReference type="InterPro" id="IPR050231">
    <property type="entry name" value="Iron_ascorbate_oxido_reductase"/>
</dbReference>
<protein>
    <submittedName>
        <fullName evidence="3">2OG-Fe(II) oxygenase</fullName>
    </submittedName>
</protein>